<dbReference type="WBParaSite" id="maker-E.canG7_contigs_1930-snap-gene-0.14-mRNA-1">
    <property type="protein sequence ID" value="maker-E.canG7_contigs_1930-snap-gene-0.14-mRNA-1"/>
    <property type="gene ID" value="EcG7_07196"/>
</dbReference>
<feature type="compositionally biased region" description="Basic and acidic residues" evidence="1">
    <location>
        <begin position="115"/>
        <end position="125"/>
    </location>
</feature>
<protein>
    <submittedName>
        <fullName evidence="3">Uncharacterized protein</fullName>
    </submittedName>
</protein>
<feature type="compositionally biased region" description="Basic residues" evidence="1">
    <location>
        <begin position="592"/>
        <end position="602"/>
    </location>
</feature>
<feature type="region of interest" description="Disordered" evidence="1">
    <location>
        <begin position="465"/>
        <end position="531"/>
    </location>
</feature>
<feature type="compositionally biased region" description="Low complexity" evidence="1">
    <location>
        <begin position="428"/>
        <end position="439"/>
    </location>
</feature>
<dbReference type="AlphaFoldDB" id="A0A915EXX5"/>
<feature type="region of interest" description="Disordered" evidence="1">
    <location>
        <begin position="399"/>
        <end position="439"/>
    </location>
</feature>
<feature type="compositionally biased region" description="Polar residues" evidence="1">
    <location>
        <begin position="169"/>
        <end position="207"/>
    </location>
</feature>
<feature type="compositionally biased region" description="Low complexity" evidence="1">
    <location>
        <begin position="126"/>
        <end position="137"/>
    </location>
</feature>
<feature type="region of interest" description="Disordered" evidence="1">
    <location>
        <begin position="86"/>
        <end position="220"/>
    </location>
</feature>
<evidence type="ECO:0000313" key="2">
    <source>
        <dbReference type="Proteomes" id="UP000887562"/>
    </source>
</evidence>
<evidence type="ECO:0000313" key="3">
    <source>
        <dbReference type="WBParaSite" id="maker-E.canG7_contigs_1930-snap-gene-0.14-mRNA-1"/>
    </source>
</evidence>
<feature type="region of interest" description="Disordered" evidence="1">
    <location>
        <begin position="35"/>
        <end position="69"/>
    </location>
</feature>
<sequence>MSTDSLKKPVYHRREATESLVSCVSSWGRLLSSKITEGGVPGTTERQEPPTRTNTMQHIGRHVDDPMWPRPSNAITGTQTTATTVVIPPSSTALPHTFDTKGISDIESLPASSSLDRRQREEKKMSTITPATTASSSKPEDEEGDSDLDKLLMESPTTTGSSVRRHHGTSSLRFGSTHSGYSDSGIFETSSPGSTATHSLARSSTTTSKKKQNIRPVVRDMYSEYTTSTPRSEDAMMVERGKTVLSTISIKLRPTMDASISTDDFYFPLDASVLLPAQSAAPLIMSRATISTPTLPLTTVPFPPSSRSDQQTQTELRPLKTKRKSTKRILLFHPSHYPVKTRVEPVPPHAHGASDQLCAEQTVDLGTSVPAPAGVILVKSTTAATSTAAMEAKPVNQTLRETAHGKRKRGEEEEDMEVSSAAAAIQDSTSAEESADSMEASWYQPHLHLSDKAKRFHRKIRRKYKDAEEDMDIGGEKDSKAEQYAKQKGSGDKKRKEEDQKLDFNKGIPKEGINKMEKEGQGEKRVKGQREDITKKDVIEIKEKDIMTPQFDFRIKEYGKYKGNEKAERKRNDETTKYTAEAEEEQREKSSRKVQKHQKKLKGFNMPQIKIKSKVKTPHEEIRAPVAKKEVDVFNEEVERPEGLIDVGMPVADARVDVDGNVV</sequence>
<organism evidence="2 3">
    <name type="scientific">Echinococcus canadensis</name>
    <dbReference type="NCBI Taxonomy" id="519352"/>
    <lineage>
        <taxon>Eukaryota</taxon>
        <taxon>Metazoa</taxon>
        <taxon>Spiralia</taxon>
        <taxon>Lophotrochozoa</taxon>
        <taxon>Platyhelminthes</taxon>
        <taxon>Cestoda</taxon>
        <taxon>Eucestoda</taxon>
        <taxon>Cyclophyllidea</taxon>
        <taxon>Taeniidae</taxon>
        <taxon>Echinococcus</taxon>
        <taxon>Echinococcus canadensis group</taxon>
    </lineage>
</organism>
<accession>A0A915EXX5</accession>
<feature type="compositionally biased region" description="Basic and acidic residues" evidence="1">
    <location>
        <begin position="562"/>
        <end position="576"/>
    </location>
</feature>
<reference evidence="3" key="1">
    <citation type="submission" date="2022-11" db="UniProtKB">
        <authorList>
            <consortium name="WormBaseParasite"/>
        </authorList>
    </citation>
    <scope>IDENTIFICATION</scope>
</reference>
<dbReference type="Proteomes" id="UP000887562">
    <property type="component" value="Unplaced"/>
</dbReference>
<feature type="compositionally biased region" description="Basic and acidic residues" evidence="1">
    <location>
        <begin position="474"/>
        <end position="531"/>
    </location>
</feature>
<proteinExistence type="predicted"/>
<evidence type="ECO:0000256" key="1">
    <source>
        <dbReference type="SAM" id="MobiDB-lite"/>
    </source>
</evidence>
<name>A0A915EXX5_9CEST</name>
<feature type="region of interest" description="Disordered" evidence="1">
    <location>
        <begin position="562"/>
        <end position="623"/>
    </location>
</feature>
<keyword evidence="2" id="KW-1185">Reference proteome</keyword>